<keyword evidence="4" id="KW-1185">Reference proteome</keyword>
<accession>A0ABV5ANW5</accession>
<organism evidence="3 4">
    <name type="scientific">Paenibacillus enshidis</name>
    <dbReference type="NCBI Taxonomy" id="1458439"/>
    <lineage>
        <taxon>Bacteria</taxon>
        <taxon>Bacillati</taxon>
        <taxon>Bacillota</taxon>
        <taxon>Bacilli</taxon>
        <taxon>Bacillales</taxon>
        <taxon>Paenibacillaceae</taxon>
        <taxon>Paenibacillus</taxon>
    </lineage>
</organism>
<evidence type="ECO:0000313" key="4">
    <source>
        <dbReference type="Proteomes" id="UP001580346"/>
    </source>
</evidence>
<evidence type="ECO:0000313" key="3">
    <source>
        <dbReference type="EMBL" id="MFB5265889.1"/>
    </source>
</evidence>
<proteinExistence type="inferred from homology"/>
<protein>
    <submittedName>
        <fullName evidence="3">SDR family NAD(P)-dependent oxidoreductase</fullName>
    </submittedName>
</protein>
<evidence type="ECO:0000256" key="2">
    <source>
        <dbReference type="ARBA" id="ARBA00023002"/>
    </source>
</evidence>
<reference evidence="3 4" key="1">
    <citation type="submission" date="2024-09" db="EMBL/GenBank/DDBJ databases">
        <title>Paenibacillus zeirhizospherea sp. nov., isolated from surface of the maize (Zea mays) roots in a horticulture field, Hungary.</title>
        <authorList>
            <person name="Marton D."/>
            <person name="Farkas M."/>
            <person name="Bedics A."/>
            <person name="Toth E."/>
            <person name="Tancsics A."/>
            <person name="Boka K."/>
            <person name="Maroti G."/>
            <person name="Kriszt B."/>
            <person name="Cserhati M."/>
        </authorList>
    </citation>
    <scope>NUCLEOTIDE SEQUENCE [LARGE SCALE GENOMIC DNA]</scope>
    <source>
        <strain evidence="3 4">KCTC 33519</strain>
    </source>
</reference>
<dbReference type="SUPFAM" id="SSF51735">
    <property type="entry name" value="NAD(P)-binding Rossmann-fold domains"/>
    <property type="match status" value="1"/>
</dbReference>
<dbReference type="PRINTS" id="PR00081">
    <property type="entry name" value="GDHRDH"/>
</dbReference>
<dbReference type="InterPro" id="IPR036291">
    <property type="entry name" value="NAD(P)-bd_dom_sf"/>
</dbReference>
<dbReference type="PROSITE" id="PS00061">
    <property type="entry name" value="ADH_SHORT"/>
    <property type="match status" value="1"/>
</dbReference>
<gene>
    <name evidence="3" type="ORF">ACE41H_03695</name>
</gene>
<dbReference type="InterPro" id="IPR020904">
    <property type="entry name" value="Sc_DH/Rdtase_CS"/>
</dbReference>
<dbReference type="Proteomes" id="UP001580346">
    <property type="component" value="Unassembled WGS sequence"/>
</dbReference>
<dbReference type="InterPro" id="IPR002347">
    <property type="entry name" value="SDR_fam"/>
</dbReference>
<dbReference type="PANTHER" id="PTHR24320">
    <property type="entry name" value="RETINOL DEHYDROGENASE"/>
    <property type="match status" value="1"/>
</dbReference>
<dbReference type="EMBL" id="JBHHMI010000002">
    <property type="protein sequence ID" value="MFB5265889.1"/>
    <property type="molecule type" value="Genomic_DNA"/>
</dbReference>
<dbReference type="PANTHER" id="PTHR24320:SF148">
    <property type="entry name" value="NAD(P)-BINDING ROSSMANN-FOLD SUPERFAMILY PROTEIN"/>
    <property type="match status" value="1"/>
</dbReference>
<dbReference type="RefSeq" id="WP_375353441.1">
    <property type="nucleotide sequence ID" value="NZ_JBHHMI010000002.1"/>
</dbReference>
<dbReference type="Gene3D" id="3.40.50.720">
    <property type="entry name" value="NAD(P)-binding Rossmann-like Domain"/>
    <property type="match status" value="1"/>
</dbReference>
<sequence>MKHHHNKVALITGSNSGVGFELAKKMLSEGWQIIALSRSNFPADEVIQTAQKSNQLRIYKGDLADFSSLRRALDQIKKSEDHIDLLFNNAGVSFGEFQYSIQGRETHFEVNTVVPYIIFMELRELLLKGELKTVINTSSNALLMVKQFDYNTLDKPVGFKKLLGPYAATKLALSLWTQQIAPAQLTEEIRIRSVCPGPSKTKMSKGAGMPGFMIPIANLFFSHPSAGAARLYDAALGHHKDATGIFLNKGKATPFKFKDQSANVLDKVDRIYKQEFVCANM</sequence>
<name>A0ABV5ANW5_9BACL</name>
<keyword evidence="2" id="KW-0560">Oxidoreductase</keyword>
<comment type="similarity">
    <text evidence="1">Belongs to the short-chain dehydrogenases/reductases (SDR) family.</text>
</comment>
<evidence type="ECO:0000256" key="1">
    <source>
        <dbReference type="ARBA" id="ARBA00006484"/>
    </source>
</evidence>
<comment type="caution">
    <text evidence="3">The sequence shown here is derived from an EMBL/GenBank/DDBJ whole genome shotgun (WGS) entry which is preliminary data.</text>
</comment>
<dbReference type="Pfam" id="PF00106">
    <property type="entry name" value="adh_short"/>
    <property type="match status" value="1"/>
</dbReference>